<comment type="caution">
    <text evidence="1">The sequence shown here is derived from an EMBL/GenBank/DDBJ whole genome shotgun (WGS) entry which is preliminary data.</text>
</comment>
<evidence type="ECO:0000313" key="1">
    <source>
        <dbReference type="EMBL" id="MDR6726749.1"/>
    </source>
</evidence>
<accession>A0AAP5HAD9</accession>
<gene>
    <name evidence="1" type="ORF">J2W91_005271</name>
</gene>
<proteinExistence type="predicted"/>
<evidence type="ECO:0000313" key="2">
    <source>
        <dbReference type="Proteomes" id="UP001254832"/>
    </source>
</evidence>
<reference evidence="1" key="1">
    <citation type="submission" date="2023-07" db="EMBL/GenBank/DDBJ databases">
        <title>Sorghum-associated microbial communities from plants grown in Nebraska, USA.</title>
        <authorList>
            <person name="Schachtman D."/>
        </authorList>
    </citation>
    <scope>NUCLEOTIDE SEQUENCE</scope>
    <source>
        <strain evidence="1">BE80</strain>
    </source>
</reference>
<protein>
    <submittedName>
        <fullName evidence="1">Uncharacterized protein</fullName>
    </submittedName>
</protein>
<name>A0AAP5HAD9_PAEAM</name>
<dbReference type="Proteomes" id="UP001254832">
    <property type="component" value="Unassembled WGS sequence"/>
</dbReference>
<organism evidence="1 2">
    <name type="scientific">Paenibacillus amylolyticus</name>
    <dbReference type="NCBI Taxonomy" id="1451"/>
    <lineage>
        <taxon>Bacteria</taxon>
        <taxon>Bacillati</taxon>
        <taxon>Bacillota</taxon>
        <taxon>Bacilli</taxon>
        <taxon>Bacillales</taxon>
        <taxon>Paenibacillaceae</taxon>
        <taxon>Paenibacillus</taxon>
    </lineage>
</organism>
<dbReference type="EMBL" id="JAVDTR010000019">
    <property type="protein sequence ID" value="MDR6726749.1"/>
    <property type="molecule type" value="Genomic_DNA"/>
</dbReference>
<dbReference type="AlphaFoldDB" id="A0AAP5HAD9"/>
<dbReference type="RefSeq" id="WP_310145262.1">
    <property type="nucleotide sequence ID" value="NZ_JAVDTR010000019.1"/>
</dbReference>
<sequence length="149" mass="17528">MDIVMNLEPHGWLDIFITPTSGQPIEIPASFLTDAIRDLVDKLIVLRKGANDVEITIQTEPGEYRFWIKKQSPSRVRFEVYEMSDNFSSDAVQEGRRLMSEEVPMVRLYKLMYRELKKMKDLGLDEYKKRWSGDFPQSGFTQIERYVQN</sequence>